<organism evidence="1 2">
    <name type="scientific">Gemmobacter aquaticus</name>
    <dbReference type="NCBI Taxonomy" id="490185"/>
    <lineage>
        <taxon>Bacteria</taxon>
        <taxon>Pseudomonadati</taxon>
        <taxon>Pseudomonadota</taxon>
        <taxon>Alphaproteobacteria</taxon>
        <taxon>Rhodobacterales</taxon>
        <taxon>Paracoccaceae</taxon>
        <taxon>Gemmobacter</taxon>
    </lineage>
</organism>
<keyword evidence="2" id="KW-1185">Reference proteome</keyword>
<name>A0A917YN51_9RHOB</name>
<dbReference type="Proteomes" id="UP000598196">
    <property type="component" value="Unassembled WGS sequence"/>
</dbReference>
<proteinExistence type="predicted"/>
<protein>
    <submittedName>
        <fullName evidence="1">Uncharacterized protein</fullName>
    </submittedName>
</protein>
<evidence type="ECO:0000313" key="1">
    <source>
        <dbReference type="EMBL" id="GGO38232.1"/>
    </source>
</evidence>
<accession>A0A917YN51</accession>
<comment type="caution">
    <text evidence="1">The sequence shown here is derived from an EMBL/GenBank/DDBJ whole genome shotgun (WGS) entry which is preliminary data.</text>
</comment>
<dbReference type="EMBL" id="BMLP01000011">
    <property type="protein sequence ID" value="GGO38232.1"/>
    <property type="molecule type" value="Genomic_DNA"/>
</dbReference>
<evidence type="ECO:0000313" key="2">
    <source>
        <dbReference type="Proteomes" id="UP000598196"/>
    </source>
</evidence>
<sequence length="62" mass="6889">MAIGMAAKKGSFIYVYDEKNRQLFTKSGDLHGYTSSTVTVKQGSFLYTYDEKGRQVGVTSAR</sequence>
<reference evidence="1 2" key="1">
    <citation type="journal article" date="2014" name="Int. J. Syst. Evol. Microbiol.">
        <title>Complete genome sequence of Corynebacterium casei LMG S-19264T (=DSM 44701T), isolated from a smear-ripened cheese.</title>
        <authorList>
            <consortium name="US DOE Joint Genome Institute (JGI-PGF)"/>
            <person name="Walter F."/>
            <person name="Albersmeier A."/>
            <person name="Kalinowski J."/>
            <person name="Ruckert C."/>
        </authorList>
    </citation>
    <scope>NUCLEOTIDE SEQUENCE [LARGE SCALE GENOMIC DNA]</scope>
    <source>
        <strain evidence="1 2">CGMCC 1.7029</strain>
    </source>
</reference>
<dbReference type="AlphaFoldDB" id="A0A917YN51"/>
<gene>
    <name evidence="1" type="ORF">GCM10010991_35210</name>
</gene>